<evidence type="ECO:0008006" key="4">
    <source>
        <dbReference type="Google" id="ProtNLM"/>
    </source>
</evidence>
<feature type="chain" id="PRO_5045595625" description="GPI anchored protein" evidence="1">
    <location>
        <begin position="17"/>
        <end position="372"/>
    </location>
</feature>
<keyword evidence="3" id="KW-1185">Reference proteome</keyword>
<evidence type="ECO:0000256" key="1">
    <source>
        <dbReference type="SAM" id="SignalP"/>
    </source>
</evidence>
<reference evidence="2 3" key="1">
    <citation type="submission" date="2024-07" db="EMBL/GenBank/DDBJ databases">
        <title>Section-level genome sequencing and comparative genomics of Aspergillus sections Usti and Cavernicolus.</title>
        <authorList>
            <consortium name="Lawrence Berkeley National Laboratory"/>
            <person name="Nybo J.L."/>
            <person name="Vesth T.C."/>
            <person name="Theobald S."/>
            <person name="Frisvad J.C."/>
            <person name="Larsen T.O."/>
            <person name="Kjaerboelling I."/>
            <person name="Rothschild-Mancinelli K."/>
            <person name="Lyhne E.K."/>
            <person name="Kogle M.E."/>
            <person name="Barry K."/>
            <person name="Clum A."/>
            <person name="Na H."/>
            <person name="Ledsgaard L."/>
            <person name="Lin J."/>
            <person name="Lipzen A."/>
            <person name="Kuo A."/>
            <person name="Riley R."/>
            <person name="Mondo S."/>
            <person name="Labutti K."/>
            <person name="Haridas S."/>
            <person name="Pangalinan J."/>
            <person name="Salamov A.A."/>
            <person name="Simmons B.A."/>
            <person name="Magnuson J.K."/>
            <person name="Chen J."/>
            <person name="Drula E."/>
            <person name="Henrissat B."/>
            <person name="Wiebenga A."/>
            <person name="Lubbers R.J."/>
            <person name="Gomes A.C."/>
            <person name="Makela M.R."/>
            <person name="Stajich J."/>
            <person name="Grigoriev I.V."/>
            <person name="Mortensen U.H."/>
            <person name="De Vries R.P."/>
            <person name="Baker S.E."/>
            <person name="Andersen M.R."/>
        </authorList>
    </citation>
    <scope>NUCLEOTIDE SEQUENCE [LARGE SCALE GENOMIC DNA]</scope>
    <source>
        <strain evidence="2 3">CBS 209.92</strain>
    </source>
</reference>
<gene>
    <name evidence="2" type="ORF">BJX66DRAFT_337054</name>
</gene>
<proteinExistence type="predicted"/>
<evidence type="ECO:0000313" key="3">
    <source>
        <dbReference type="Proteomes" id="UP001610563"/>
    </source>
</evidence>
<evidence type="ECO:0000313" key="2">
    <source>
        <dbReference type="EMBL" id="KAL2795269.1"/>
    </source>
</evidence>
<organism evidence="2 3">
    <name type="scientific">Aspergillus keveii</name>
    <dbReference type="NCBI Taxonomy" id="714993"/>
    <lineage>
        <taxon>Eukaryota</taxon>
        <taxon>Fungi</taxon>
        <taxon>Dikarya</taxon>
        <taxon>Ascomycota</taxon>
        <taxon>Pezizomycotina</taxon>
        <taxon>Eurotiomycetes</taxon>
        <taxon>Eurotiomycetidae</taxon>
        <taxon>Eurotiales</taxon>
        <taxon>Aspergillaceae</taxon>
        <taxon>Aspergillus</taxon>
        <taxon>Aspergillus subgen. Nidulantes</taxon>
    </lineage>
</organism>
<keyword evidence="1" id="KW-0732">Signal</keyword>
<dbReference type="Proteomes" id="UP001610563">
    <property type="component" value="Unassembled WGS sequence"/>
</dbReference>
<comment type="caution">
    <text evidence="2">The sequence shown here is derived from an EMBL/GenBank/DDBJ whole genome shotgun (WGS) entry which is preliminary data.</text>
</comment>
<name>A0ABR4G9B4_9EURO</name>
<sequence length="372" mass="39734">MGAALAAAFLPYLSSAETCEAGYLLVHKPSDLEIIGRDCTTIIGDLGFIDTWSGPFILPGVENITGTIRVEHWQQGRVRQPNVTRVELPDLRYIYQMDFLFLPAINVSAPKLESARGIWLGQESHDSEAHFPALREVEMLGFTGNYSRVEVPVLERAETLSICSFANNCGSGDNEERGPSIIDPLNITLPSLEFVKNLFIGGRTASISAPKLATVNSSAEFQLPESPASFDLPALNHVGNSFEAEGSVSSIHLPSLQNTTASVKVSSTAPLSVSLPLAGNPRFLGFFGAIEGISLPNLTNFQKLQIHSDLPLDCGPLDERFEPIAAEIAESEGAGRGRYQCSSTTTNDGTSATRPVFTGAVAAAMVAGLALL</sequence>
<dbReference type="EMBL" id="JBFTWV010000036">
    <property type="protein sequence ID" value="KAL2795269.1"/>
    <property type="molecule type" value="Genomic_DNA"/>
</dbReference>
<accession>A0ABR4G9B4</accession>
<feature type="signal peptide" evidence="1">
    <location>
        <begin position="1"/>
        <end position="16"/>
    </location>
</feature>
<protein>
    <recommendedName>
        <fullName evidence="4">GPI anchored protein</fullName>
    </recommendedName>
</protein>